<sequence>MMSCAERMTYLITCLSTLCDFARKGCDSLSVYSTNMDMESSTTNSNEQEGASTSSGLPKPITATAFAMRHNRWRNRRPDIPCFDHSRVILRNVIFGRSSPSDYIHANFVDGFKRKKMFIATQAPTEKTVEDFLDLVMQSDSRYIIVMTAIMENGINKCYPYWPMKIGHLRMFNLWRITLDSKYSGDGYTKYLLKITHVQLKTINHNITLVYYINWPQNSVWTNHMEFKNFVKTVVADINYHRREDASFEPPIIVHGCLGVYRTIVYCIAHDIQDMIGSNESQVSDEMIDQSMNRIISMRYTRIEYLNVR</sequence>
<evidence type="ECO:0000313" key="4">
    <source>
        <dbReference type="Proteomes" id="UP000203987"/>
    </source>
</evidence>
<dbReference type="SMART" id="SM00194">
    <property type="entry name" value="PTPc"/>
    <property type="match status" value="1"/>
</dbReference>
<feature type="compositionally biased region" description="Polar residues" evidence="1">
    <location>
        <begin position="37"/>
        <end position="56"/>
    </location>
</feature>
<evidence type="ECO:0000313" key="3">
    <source>
        <dbReference type="EMBL" id="BAF45474.1"/>
    </source>
</evidence>
<evidence type="ECO:0000256" key="1">
    <source>
        <dbReference type="SAM" id="MobiDB-lite"/>
    </source>
</evidence>
<dbReference type="Pfam" id="PF00102">
    <property type="entry name" value="Y_phosphatase"/>
    <property type="match status" value="1"/>
</dbReference>
<dbReference type="KEGG" id="vg:5179535"/>
<name>A2PZQ2_9VIRU</name>
<dbReference type="GO" id="GO:0004725">
    <property type="term" value="F:protein tyrosine phosphatase activity"/>
    <property type="evidence" value="ECO:0007669"/>
    <property type="project" value="InterPro"/>
</dbReference>
<dbReference type="InterPro" id="IPR029021">
    <property type="entry name" value="Prot-tyrosine_phosphatase-like"/>
</dbReference>
<accession>A2PZQ2</accession>
<reference evidence="3 4" key="1">
    <citation type="journal article" date="2007" name="J. Virol.">
        <title>Genomic and morphological features of a banchine polydnavirus: comparison with bracoviruses and ichnoviruses.</title>
        <authorList>
            <person name="Lapointe R."/>
            <person name="Tanaka K."/>
            <person name="Barney W.E."/>
            <person name="Whitfield J.B."/>
            <person name="Banks J.C."/>
            <person name="Beliveau C."/>
            <person name="Stoltz D."/>
            <person name="Webb B.A."/>
            <person name="Cusson M."/>
        </authorList>
    </citation>
    <scope>NUCLEOTIDE SEQUENCE [LARGE SCALE GENOMIC DNA]</scope>
</reference>
<dbReference type="PROSITE" id="PS50055">
    <property type="entry name" value="TYR_PHOSPHATASE_PTP"/>
    <property type="match status" value="1"/>
</dbReference>
<dbReference type="RefSeq" id="YP_001029347.1">
    <property type="nucleotide sequence ID" value="NC_008846.1"/>
</dbReference>
<dbReference type="PANTHER" id="PTHR19134:SF449">
    <property type="entry name" value="TYROSINE-PROTEIN PHOSPHATASE 1"/>
    <property type="match status" value="1"/>
</dbReference>
<dbReference type="PANTHER" id="PTHR19134">
    <property type="entry name" value="RECEPTOR-TYPE TYROSINE-PROTEIN PHOSPHATASE"/>
    <property type="match status" value="1"/>
</dbReference>
<dbReference type="Proteomes" id="UP000203987">
    <property type="component" value="Genome"/>
</dbReference>
<dbReference type="GeneID" id="5179535"/>
<feature type="domain" description="Tyrosine-protein phosphatase" evidence="2">
    <location>
        <begin position="71"/>
        <end position="309"/>
    </location>
</feature>
<dbReference type="SUPFAM" id="SSF52799">
    <property type="entry name" value="(Phosphotyrosine protein) phosphatases II"/>
    <property type="match status" value="1"/>
</dbReference>
<dbReference type="InterPro" id="IPR000242">
    <property type="entry name" value="PTP_cat"/>
</dbReference>
<dbReference type="Gene3D" id="3.90.190.10">
    <property type="entry name" value="Protein tyrosine phosphatase superfamily"/>
    <property type="match status" value="1"/>
</dbReference>
<dbReference type="PRINTS" id="PR00700">
    <property type="entry name" value="PRTYPHPHTASE"/>
</dbReference>
<proteinExistence type="predicted"/>
<organism evidence="3 4">
    <name type="scientific">Ichnoviriform fumiferanae</name>
    <dbReference type="NCBI Taxonomy" id="419435"/>
    <lineage>
        <taxon>Viruses</taxon>
        <taxon>Viruses incertae sedis</taxon>
        <taxon>Polydnaviriformidae</taxon>
        <taxon>Ichnoviriform</taxon>
    </lineage>
</organism>
<dbReference type="EMBL" id="AB289912">
    <property type="protein sequence ID" value="BAF45474.1"/>
    <property type="molecule type" value="Genomic_DNA"/>
</dbReference>
<evidence type="ECO:0000259" key="2">
    <source>
        <dbReference type="PROSITE" id="PS50055"/>
    </source>
</evidence>
<feature type="region of interest" description="Disordered" evidence="1">
    <location>
        <begin position="37"/>
        <end position="57"/>
    </location>
</feature>
<protein>
    <submittedName>
        <fullName evidence="3">GfV-A10-ORF1</fullName>
    </submittedName>
</protein>
<dbReference type="InterPro" id="IPR050348">
    <property type="entry name" value="Protein-Tyr_Phosphatase"/>
</dbReference>